<comment type="similarity">
    <text evidence="1 2">Belongs to the ArsC family.</text>
</comment>
<dbReference type="RefSeq" id="WP_212701181.1">
    <property type="nucleotide sequence ID" value="NZ_JADMKU010000008.1"/>
</dbReference>
<keyword evidence="4" id="KW-1185">Reference proteome</keyword>
<protein>
    <submittedName>
        <fullName evidence="3">Arsenate reductase</fullName>
    </submittedName>
</protein>
<dbReference type="InterPro" id="IPR006660">
    <property type="entry name" value="Arsenate_reductase-like"/>
</dbReference>
<dbReference type="PROSITE" id="PS51353">
    <property type="entry name" value="ARSC"/>
    <property type="match status" value="1"/>
</dbReference>
<dbReference type="EMBL" id="JADMKU010000008">
    <property type="protein sequence ID" value="MBR9651669.1"/>
    <property type="molecule type" value="Genomic_DNA"/>
</dbReference>
<dbReference type="InterPro" id="IPR036249">
    <property type="entry name" value="Thioredoxin-like_sf"/>
</dbReference>
<evidence type="ECO:0000313" key="3">
    <source>
        <dbReference type="EMBL" id="MBR9651669.1"/>
    </source>
</evidence>
<dbReference type="PANTHER" id="PTHR30041:SF8">
    <property type="entry name" value="PROTEIN YFFB"/>
    <property type="match status" value="1"/>
</dbReference>
<dbReference type="Gene3D" id="3.40.30.10">
    <property type="entry name" value="Glutaredoxin"/>
    <property type="match status" value="1"/>
</dbReference>
<dbReference type="PANTHER" id="PTHR30041">
    <property type="entry name" value="ARSENATE REDUCTASE"/>
    <property type="match status" value="1"/>
</dbReference>
<sequence length="106" mass="11497">MRLYGLKNCDTCRKAAKALDGAVLVDIRADPMDPGLRAAAYAQFGAALVNTRSTTWRGLDEVERARPALELLAEHPALMKRPLIVDDQGAMHLGWGKDVQAALLGK</sequence>
<organism evidence="3 4">
    <name type="scientific">Thalassovita aquimarina</name>
    <dbReference type="NCBI Taxonomy" id="2785917"/>
    <lineage>
        <taxon>Bacteria</taxon>
        <taxon>Pseudomonadati</taxon>
        <taxon>Pseudomonadota</taxon>
        <taxon>Alphaproteobacteria</taxon>
        <taxon>Rhodobacterales</taxon>
        <taxon>Roseobacteraceae</taxon>
        <taxon>Thalassovita</taxon>
    </lineage>
</organism>
<dbReference type="Pfam" id="PF03960">
    <property type="entry name" value="ArsC"/>
    <property type="match status" value="1"/>
</dbReference>
<accession>A0ABS5HRR0</accession>
<dbReference type="SUPFAM" id="SSF52833">
    <property type="entry name" value="Thioredoxin-like"/>
    <property type="match status" value="1"/>
</dbReference>
<dbReference type="Proteomes" id="UP001195941">
    <property type="component" value="Unassembled WGS sequence"/>
</dbReference>
<reference evidence="3 4" key="1">
    <citation type="journal article" date="2021" name="Arch. Microbiol.">
        <title>Thalassobius aquimarinus sp. nov., isolated from the Sea of Japan seashore.</title>
        <authorList>
            <person name="Kurilenko V.V."/>
            <person name="Romanenko L.A."/>
            <person name="Chernysheva N.Y."/>
            <person name="Velansky P.V."/>
            <person name="Tekutyeva L.A."/>
            <person name="Isaeva M.P."/>
            <person name="Mikhailov V.V."/>
        </authorList>
    </citation>
    <scope>NUCLEOTIDE SEQUENCE [LARGE SCALE GENOMIC DNA]</scope>
    <source>
        <strain evidence="3 4">KMM 8518</strain>
    </source>
</reference>
<name>A0ABS5HRR0_9RHOB</name>
<evidence type="ECO:0000256" key="1">
    <source>
        <dbReference type="ARBA" id="ARBA00007198"/>
    </source>
</evidence>
<evidence type="ECO:0000313" key="4">
    <source>
        <dbReference type="Proteomes" id="UP001195941"/>
    </source>
</evidence>
<gene>
    <name evidence="3" type="ORF">IT775_11105</name>
</gene>
<evidence type="ECO:0000256" key="2">
    <source>
        <dbReference type="PROSITE-ProRule" id="PRU01282"/>
    </source>
</evidence>
<proteinExistence type="inferred from homology"/>
<comment type="caution">
    <text evidence="3">The sequence shown here is derived from an EMBL/GenBank/DDBJ whole genome shotgun (WGS) entry which is preliminary data.</text>
</comment>